<reference evidence="1 2" key="1">
    <citation type="submission" date="2016-10" db="EMBL/GenBank/DDBJ databases">
        <authorList>
            <person name="de Groot N.N."/>
        </authorList>
    </citation>
    <scope>NUCLEOTIDE SEQUENCE [LARGE SCALE GENOMIC DNA]</scope>
    <source>
        <strain evidence="1 2">LMG 2247</strain>
    </source>
</reference>
<dbReference type="Proteomes" id="UP000199706">
    <property type="component" value="Unassembled WGS sequence"/>
</dbReference>
<dbReference type="EMBL" id="FNCJ01000009">
    <property type="protein sequence ID" value="SDH33175.1"/>
    <property type="molecule type" value="Genomic_DNA"/>
</dbReference>
<sequence>MRLIRSGAASISASSKAVSRYSGLRCRRSSRRNLAHAVEALYAEDANPVVSLMAEEAIRALGIAAALAQIGMPEEGLDEAADLAQVLMCAHHSALFRFEDGHCIEGPCAGANLDAIQVAVDNAARIILKQ</sequence>
<dbReference type="GO" id="GO:0051537">
    <property type="term" value="F:2 iron, 2 sulfur cluster binding"/>
    <property type="evidence" value="ECO:0007669"/>
    <property type="project" value="InterPro"/>
</dbReference>
<gene>
    <name evidence="1" type="ORF">SAMN05216466_10964</name>
</gene>
<dbReference type="InterPro" id="IPR036922">
    <property type="entry name" value="Rieske_2Fe-2S_sf"/>
</dbReference>
<organism evidence="1 2">
    <name type="scientific">Paraburkholderia phenazinium</name>
    <dbReference type="NCBI Taxonomy" id="60549"/>
    <lineage>
        <taxon>Bacteria</taxon>
        <taxon>Pseudomonadati</taxon>
        <taxon>Pseudomonadota</taxon>
        <taxon>Betaproteobacteria</taxon>
        <taxon>Burkholderiales</taxon>
        <taxon>Burkholderiaceae</taxon>
        <taxon>Paraburkholderia</taxon>
    </lineage>
</organism>
<name>A0A1G8BIW1_9BURK</name>
<proteinExistence type="predicted"/>
<evidence type="ECO:0000313" key="1">
    <source>
        <dbReference type="EMBL" id="SDH33175.1"/>
    </source>
</evidence>
<dbReference type="SUPFAM" id="SSF50022">
    <property type="entry name" value="ISP domain"/>
    <property type="match status" value="1"/>
</dbReference>
<evidence type="ECO:0000313" key="2">
    <source>
        <dbReference type="Proteomes" id="UP000199706"/>
    </source>
</evidence>
<accession>A0A1G8BIW1</accession>
<protein>
    <submittedName>
        <fullName evidence="1">Uncharacterized protein</fullName>
    </submittedName>
</protein>
<dbReference type="AlphaFoldDB" id="A0A1G8BIW1"/>